<dbReference type="RefSeq" id="WP_151672162.1">
    <property type="nucleotide sequence ID" value="NZ_BKCG01000001.1"/>
</dbReference>
<keyword evidence="2 4" id="KW-0479">Metal-binding</keyword>
<evidence type="ECO:0000313" key="7">
    <source>
        <dbReference type="Proteomes" id="UP000326509"/>
    </source>
</evidence>
<reference evidence="6 7" key="1">
    <citation type="submission" date="2019-08" db="EMBL/GenBank/DDBJ databases">
        <title>Draft genome sequence of Ulvibacter marinus type strain NBRC 109484.</title>
        <authorList>
            <person name="Kawano K."/>
            <person name="Ushijima N."/>
            <person name="Kihara M."/>
            <person name="Itoh H."/>
        </authorList>
    </citation>
    <scope>NUCLEOTIDE SEQUENCE [LARGE SCALE GENOMIC DNA]</scope>
    <source>
        <strain evidence="6 7">NBRC 109484</strain>
    </source>
</reference>
<dbReference type="PROSITE" id="PS51257">
    <property type="entry name" value="PROKAR_LIPOPROTEIN"/>
    <property type="match status" value="1"/>
</dbReference>
<sequence length="469" mass="50851">MTFQKKKYLPLLFTISVLFFTSCNNDEDVYVPLSAEDGEELSGGATTIFDVSENAFGFQAANLEGDDALFFFTGNSLFNQNWVTAPASTTARDGLGPYFNAKSCSACHFKDGRGRMPAFDGEINHGLLLRLSASGIQENGANYPDPVYGGQLQDQSVLNAETEGNFKILFETVPVVYADGTTVNLRKPNYTLTDLAYGAPGSDLKISPRVANQMIGLGLLDAIEESTLLSFADETDADGDGISGKVNIVWDFETQSNAIGRFGWKANQPNIRQQVAAAFAGDIGITSSLFMDENCPTGVDCNDFPNGGTPEITDENLDKVALYSSALAVPARRNVNDQDVLEGKTLFNNMQCISCHKPKIVTGSHAISALANQTIRPYTDLLLHDMGQGLADNVTDFKATGTEWRTPPLWGIGLIETVNGHSNLLHDGRARTIEEAILWHGGEAETSKQEFTALTNVERAQVLKFLESL</sequence>
<gene>
    <name evidence="6" type="ORF">ULMA_01720</name>
</gene>
<dbReference type="Pfam" id="PF06537">
    <property type="entry name" value="DHOR"/>
    <property type="match status" value="1"/>
</dbReference>
<accession>A0A5J4ITV1</accession>
<evidence type="ECO:0000259" key="5">
    <source>
        <dbReference type="PROSITE" id="PS51007"/>
    </source>
</evidence>
<dbReference type="OrthoDB" id="9805202at2"/>
<dbReference type="GO" id="GO:0046872">
    <property type="term" value="F:metal ion binding"/>
    <property type="evidence" value="ECO:0007669"/>
    <property type="project" value="UniProtKB-KW"/>
</dbReference>
<dbReference type="InterPro" id="IPR051395">
    <property type="entry name" value="Cytochrome_c_Peroxidase/MauG"/>
</dbReference>
<dbReference type="InterPro" id="IPR009056">
    <property type="entry name" value="Cyt_c-like_dom"/>
</dbReference>
<dbReference type="PIRSF" id="PIRSF028099">
    <property type="entry name" value="DUF1111"/>
    <property type="match status" value="1"/>
</dbReference>
<evidence type="ECO:0000256" key="2">
    <source>
        <dbReference type="ARBA" id="ARBA00022723"/>
    </source>
</evidence>
<name>A0A5J4ITV1_9FLAO</name>
<keyword evidence="3 4" id="KW-0408">Iron</keyword>
<dbReference type="InterPro" id="IPR010538">
    <property type="entry name" value="DHOR"/>
</dbReference>
<organism evidence="6 7">
    <name type="scientific">Patiriisocius marinus</name>
    <dbReference type="NCBI Taxonomy" id="1397112"/>
    <lineage>
        <taxon>Bacteria</taxon>
        <taxon>Pseudomonadati</taxon>
        <taxon>Bacteroidota</taxon>
        <taxon>Flavobacteriia</taxon>
        <taxon>Flavobacteriales</taxon>
        <taxon>Flavobacteriaceae</taxon>
        <taxon>Patiriisocius</taxon>
    </lineage>
</organism>
<dbReference type="AlphaFoldDB" id="A0A5J4ITV1"/>
<evidence type="ECO:0000256" key="1">
    <source>
        <dbReference type="ARBA" id="ARBA00022617"/>
    </source>
</evidence>
<dbReference type="Proteomes" id="UP000326509">
    <property type="component" value="Unassembled WGS sequence"/>
</dbReference>
<dbReference type="EMBL" id="BKCG01000001">
    <property type="protein sequence ID" value="GER58064.1"/>
    <property type="molecule type" value="Genomic_DNA"/>
</dbReference>
<evidence type="ECO:0000256" key="3">
    <source>
        <dbReference type="ARBA" id="ARBA00023004"/>
    </source>
</evidence>
<proteinExistence type="predicted"/>
<evidence type="ECO:0000256" key="4">
    <source>
        <dbReference type="PROSITE-ProRule" id="PRU00433"/>
    </source>
</evidence>
<keyword evidence="1 4" id="KW-0349">Heme</keyword>
<keyword evidence="7" id="KW-1185">Reference proteome</keyword>
<dbReference type="GO" id="GO:0020037">
    <property type="term" value="F:heme binding"/>
    <property type="evidence" value="ECO:0007669"/>
    <property type="project" value="InterPro"/>
</dbReference>
<evidence type="ECO:0000313" key="6">
    <source>
        <dbReference type="EMBL" id="GER58064.1"/>
    </source>
</evidence>
<dbReference type="PROSITE" id="PS51007">
    <property type="entry name" value="CYTC"/>
    <property type="match status" value="1"/>
</dbReference>
<dbReference type="GO" id="GO:0004130">
    <property type="term" value="F:cytochrome-c peroxidase activity"/>
    <property type="evidence" value="ECO:0007669"/>
    <property type="project" value="TreeGrafter"/>
</dbReference>
<dbReference type="GO" id="GO:0009055">
    <property type="term" value="F:electron transfer activity"/>
    <property type="evidence" value="ECO:0007669"/>
    <property type="project" value="InterPro"/>
</dbReference>
<protein>
    <submittedName>
        <fullName evidence="6">Thiol oxidoreductase</fullName>
    </submittedName>
</protein>
<dbReference type="PANTHER" id="PTHR30600:SF4">
    <property type="entry name" value="CYTOCHROME C DOMAIN-CONTAINING PROTEIN"/>
    <property type="match status" value="1"/>
</dbReference>
<comment type="caution">
    <text evidence="6">The sequence shown here is derived from an EMBL/GenBank/DDBJ whole genome shotgun (WGS) entry which is preliminary data.</text>
</comment>
<dbReference type="InterPro" id="IPR036909">
    <property type="entry name" value="Cyt_c-like_dom_sf"/>
</dbReference>
<dbReference type="SUPFAM" id="SSF46626">
    <property type="entry name" value="Cytochrome c"/>
    <property type="match status" value="1"/>
</dbReference>
<feature type="domain" description="Cytochrome c" evidence="5">
    <location>
        <begin position="338"/>
        <end position="469"/>
    </location>
</feature>
<dbReference type="PANTHER" id="PTHR30600">
    <property type="entry name" value="CYTOCHROME C PEROXIDASE-RELATED"/>
    <property type="match status" value="1"/>
</dbReference>
<dbReference type="Gene3D" id="1.10.760.10">
    <property type="entry name" value="Cytochrome c-like domain"/>
    <property type="match status" value="1"/>
</dbReference>